<dbReference type="GO" id="GO:0004130">
    <property type="term" value="F:cytochrome-c peroxidase activity"/>
    <property type="evidence" value="ECO:0007669"/>
    <property type="project" value="TreeGrafter"/>
</dbReference>
<evidence type="ECO:0000256" key="8">
    <source>
        <dbReference type="ARBA" id="ARBA00022982"/>
    </source>
</evidence>
<dbReference type="Gene3D" id="1.10.760.10">
    <property type="entry name" value="Cytochrome c-like domain"/>
    <property type="match status" value="2"/>
</dbReference>
<dbReference type="GO" id="GO:0009055">
    <property type="term" value="F:electron transfer activity"/>
    <property type="evidence" value="ECO:0007669"/>
    <property type="project" value="InterPro"/>
</dbReference>
<dbReference type="GO" id="GO:0020037">
    <property type="term" value="F:heme binding"/>
    <property type="evidence" value="ECO:0007669"/>
    <property type="project" value="InterPro"/>
</dbReference>
<evidence type="ECO:0000256" key="2">
    <source>
        <dbReference type="ARBA" id="ARBA00004856"/>
    </source>
</evidence>
<dbReference type="PROSITE" id="PS51007">
    <property type="entry name" value="CYTC"/>
    <property type="match status" value="1"/>
</dbReference>
<feature type="binding site" description="axial binding residue" evidence="14">
    <location>
        <position position="215"/>
    </location>
    <ligand>
        <name>heme c</name>
        <dbReference type="ChEBI" id="CHEBI:61717"/>
        <label>2</label>
    </ligand>
    <ligandPart>
        <name>Fe</name>
        <dbReference type="ChEBI" id="CHEBI:18248"/>
    </ligandPart>
</feature>
<evidence type="ECO:0000256" key="1">
    <source>
        <dbReference type="ARBA" id="ARBA00004418"/>
    </source>
</evidence>
<feature type="binding site" description="covalent" evidence="13">
    <location>
        <position position="63"/>
    </location>
    <ligand>
        <name>heme c</name>
        <dbReference type="ChEBI" id="CHEBI:61717"/>
        <label>1</label>
    </ligand>
</feature>
<dbReference type="OrthoDB" id="9805202at2"/>
<feature type="domain" description="Cytochrome c" evidence="16">
    <location>
        <begin position="196"/>
        <end position="351"/>
    </location>
</feature>
<feature type="binding site" description="covalent" evidence="13">
    <location>
        <position position="214"/>
    </location>
    <ligand>
        <name>heme c</name>
        <dbReference type="ChEBI" id="CHEBI:61717"/>
        <label>2</label>
    </ligand>
</feature>
<evidence type="ECO:0000256" key="7">
    <source>
        <dbReference type="ARBA" id="ARBA00022764"/>
    </source>
</evidence>
<evidence type="ECO:0000313" key="17">
    <source>
        <dbReference type="EMBL" id="QGM44753.1"/>
    </source>
</evidence>
<dbReference type="RefSeq" id="WP_136495050.1">
    <property type="nucleotide sequence ID" value="NZ_CP046052.1"/>
</dbReference>
<dbReference type="Pfam" id="PF03150">
    <property type="entry name" value="CCP_MauG"/>
    <property type="match status" value="1"/>
</dbReference>
<comment type="subcellular location">
    <subcellularLocation>
        <location evidence="1">Periplasm</location>
    </subcellularLocation>
</comment>
<accession>A0A6B8KE95</accession>
<comment type="function">
    <text evidence="11">Involved in methylamine metabolism. Essential for the maturation of the beta subunit of MADH, presumably via a step in the biosynthesis of tryptophan tryptophylquinone (TTQ), the cofactor of MADH.</text>
</comment>
<evidence type="ECO:0000256" key="15">
    <source>
        <dbReference type="SAM" id="SignalP"/>
    </source>
</evidence>
<keyword evidence="10 14" id="KW-0408">Iron</keyword>
<evidence type="ECO:0000256" key="5">
    <source>
        <dbReference type="ARBA" id="ARBA00022723"/>
    </source>
</evidence>
<evidence type="ECO:0000256" key="12">
    <source>
        <dbReference type="ARBA" id="ARBA00073576"/>
    </source>
</evidence>
<feature type="binding site" description="axial binding residue" evidence="14">
    <location>
        <position position="67"/>
    </location>
    <ligand>
        <name>heme c</name>
        <dbReference type="ChEBI" id="CHEBI:61717"/>
        <label>1</label>
    </ligand>
    <ligandPart>
        <name>Fe</name>
        <dbReference type="ChEBI" id="CHEBI:18248"/>
    </ligandPart>
</feature>
<evidence type="ECO:0000256" key="13">
    <source>
        <dbReference type="PIRSR" id="PIRSR000294-1"/>
    </source>
</evidence>
<evidence type="ECO:0000256" key="3">
    <source>
        <dbReference type="ARBA" id="ARBA00022448"/>
    </source>
</evidence>
<evidence type="ECO:0000313" key="18">
    <source>
        <dbReference type="Proteomes" id="UP000309061"/>
    </source>
</evidence>
<gene>
    <name evidence="17" type="ORF">H2LOC_003075</name>
</gene>
<dbReference type="SUPFAM" id="SSF46626">
    <property type="entry name" value="Cytochrome c"/>
    <property type="match status" value="2"/>
</dbReference>
<comment type="pathway">
    <text evidence="2">One-carbon metabolism; methylamine degradation.</text>
</comment>
<proteinExistence type="predicted"/>
<keyword evidence="18" id="KW-1185">Reference proteome</keyword>
<dbReference type="InterPro" id="IPR051395">
    <property type="entry name" value="Cytochrome_c_Peroxidase/MauG"/>
</dbReference>
<comment type="cofactor">
    <cofactor evidence="13">
        <name>heme</name>
        <dbReference type="ChEBI" id="CHEBI:30413"/>
    </cofactor>
    <text evidence="13">Binds 2 heme groups.</text>
</comment>
<evidence type="ECO:0000256" key="14">
    <source>
        <dbReference type="PIRSR" id="PIRSR000294-2"/>
    </source>
</evidence>
<feature type="signal peptide" evidence="15">
    <location>
        <begin position="1"/>
        <end position="20"/>
    </location>
</feature>
<dbReference type="InterPro" id="IPR036909">
    <property type="entry name" value="Cyt_c-like_dom_sf"/>
</dbReference>
<dbReference type="FunFam" id="1.10.760.10:FF:000019">
    <property type="entry name" value="Di-heme cytochrome C peroxidase"/>
    <property type="match status" value="1"/>
</dbReference>
<dbReference type="AlphaFoldDB" id="A0A6B8KE95"/>
<name>A0A6B8KE95_9HYPH</name>
<evidence type="ECO:0000259" key="16">
    <source>
        <dbReference type="PROSITE" id="PS51007"/>
    </source>
</evidence>
<dbReference type="InterPro" id="IPR009056">
    <property type="entry name" value="Cyt_c-like_dom"/>
</dbReference>
<keyword evidence="6 15" id="KW-0732">Signal</keyword>
<dbReference type="GO" id="GO:0046872">
    <property type="term" value="F:metal ion binding"/>
    <property type="evidence" value="ECO:0007669"/>
    <property type="project" value="UniProtKB-KW"/>
</dbReference>
<dbReference type="PANTHER" id="PTHR30600">
    <property type="entry name" value="CYTOCHROME C PEROXIDASE-RELATED"/>
    <property type="match status" value="1"/>
</dbReference>
<protein>
    <recommendedName>
        <fullName evidence="12">Methylamine utilization protein MauG</fullName>
    </recommendedName>
</protein>
<dbReference type="InterPro" id="IPR026259">
    <property type="entry name" value="MauG/Cytc_peroxidase"/>
</dbReference>
<dbReference type="EMBL" id="CP046052">
    <property type="protein sequence ID" value="QGM44753.1"/>
    <property type="molecule type" value="Genomic_DNA"/>
</dbReference>
<feature type="binding site" description="covalent" evidence="13">
    <location>
        <position position="211"/>
    </location>
    <ligand>
        <name>heme c</name>
        <dbReference type="ChEBI" id="CHEBI:61717"/>
        <label>2</label>
    </ligand>
</feature>
<reference evidence="17 18" key="1">
    <citation type="submission" date="2019-11" db="EMBL/GenBank/DDBJ databases">
        <title>The genome sequence of Methylocystis heyeri.</title>
        <authorList>
            <person name="Oshkin I.Y."/>
            <person name="Miroshnikov K."/>
            <person name="Dedysh S.N."/>
        </authorList>
    </citation>
    <scope>NUCLEOTIDE SEQUENCE [LARGE SCALE GENOMIC DNA]</scope>
    <source>
        <strain evidence="17 18">H2</strain>
    </source>
</reference>
<sequence length="351" mass="37177">MRRLSGLVLGFFTMLGAACAGELKSPLGLPPVPAAVAGTAQMRSLGEKLFFDRSLSANGTLSCAMCHIPTQGYASTQSAVSIGMEGSALRRNAPSLYNVVFKQYLFHDGRETDLAAQVWGPLLTPDEMGNGGIGPLLTRLAQDKDYGPAFGASFPGEGVTMATLGRAIAAYEAGLLNADTRFDRAIFGGDDAALTPQERRGYEIFVSKGGCAACHRIGADSALFTDQSWHDTGVAFRSRSGPSTRVELAPGVTTDARLSGFGPGRRDPRGDLGRFEITRNPADRWAFTTPSLRGVKDSPPYMHDGSIATLEEAVEFYNSGGGPNPNLDPRLVPLGLTDDEKAAIVAFLKAL</sequence>
<comment type="PTM">
    <text evidence="13">Binds 2 heme groups per subunit.</text>
</comment>
<keyword evidence="9" id="KW-0560">Oxidoreductase</keyword>
<dbReference type="Proteomes" id="UP000309061">
    <property type="component" value="Chromosome"/>
</dbReference>
<evidence type="ECO:0000256" key="6">
    <source>
        <dbReference type="ARBA" id="ARBA00022729"/>
    </source>
</evidence>
<feature type="chain" id="PRO_5025355018" description="Methylamine utilization protein MauG" evidence="15">
    <location>
        <begin position="21"/>
        <end position="351"/>
    </location>
</feature>
<evidence type="ECO:0000256" key="11">
    <source>
        <dbReference type="ARBA" id="ARBA00058991"/>
    </source>
</evidence>
<dbReference type="InterPro" id="IPR004852">
    <property type="entry name" value="Di-haem_cyt_c_peroxidsae"/>
</dbReference>
<dbReference type="GO" id="GO:0042597">
    <property type="term" value="C:periplasmic space"/>
    <property type="evidence" value="ECO:0007669"/>
    <property type="project" value="UniProtKB-SubCell"/>
</dbReference>
<keyword evidence="4 13" id="KW-0349">Heme</keyword>
<evidence type="ECO:0000256" key="9">
    <source>
        <dbReference type="ARBA" id="ARBA00023002"/>
    </source>
</evidence>
<dbReference type="PIRSF" id="PIRSF000294">
    <property type="entry name" value="Cytochrome-c_peroxidase"/>
    <property type="match status" value="1"/>
</dbReference>
<keyword evidence="3" id="KW-0813">Transport</keyword>
<feature type="binding site" description="covalent" evidence="13">
    <location>
        <position position="66"/>
    </location>
    <ligand>
        <name>heme c</name>
        <dbReference type="ChEBI" id="CHEBI:61717"/>
        <label>1</label>
    </ligand>
</feature>
<evidence type="ECO:0000256" key="4">
    <source>
        <dbReference type="ARBA" id="ARBA00022617"/>
    </source>
</evidence>
<dbReference type="PROSITE" id="PS51257">
    <property type="entry name" value="PROKAR_LIPOPROTEIN"/>
    <property type="match status" value="1"/>
</dbReference>
<keyword evidence="7" id="KW-0574">Periplasm</keyword>
<keyword evidence="8" id="KW-0249">Electron transport</keyword>
<organism evidence="17 18">
    <name type="scientific">Methylocystis heyeri</name>
    <dbReference type="NCBI Taxonomy" id="391905"/>
    <lineage>
        <taxon>Bacteria</taxon>
        <taxon>Pseudomonadati</taxon>
        <taxon>Pseudomonadota</taxon>
        <taxon>Alphaproteobacteria</taxon>
        <taxon>Hyphomicrobiales</taxon>
        <taxon>Methylocystaceae</taxon>
        <taxon>Methylocystis</taxon>
    </lineage>
</organism>
<evidence type="ECO:0000256" key="10">
    <source>
        <dbReference type="ARBA" id="ARBA00023004"/>
    </source>
</evidence>
<dbReference type="KEGG" id="mhey:H2LOC_003075"/>
<keyword evidence="5 14" id="KW-0479">Metal-binding</keyword>